<protein>
    <submittedName>
        <fullName evidence="4">BZ3500_MvSof-1268-A1-R1_Chr1-1g01203 protein</fullName>
    </submittedName>
</protein>
<gene>
    <name evidence="4" type="ORF">BZ3500_MVSOF-1268-A1-R1_CHR1-1G01203</name>
</gene>
<evidence type="ECO:0000256" key="1">
    <source>
        <dbReference type="ARBA" id="ARBA00009313"/>
    </source>
</evidence>
<name>A0A2X0K8Q0_9BASI</name>
<dbReference type="GO" id="GO:0003682">
    <property type="term" value="F:chromatin binding"/>
    <property type="evidence" value="ECO:0007669"/>
    <property type="project" value="InterPro"/>
</dbReference>
<accession>A0A2X0K8Q0</accession>
<feature type="region of interest" description="Disordered" evidence="2">
    <location>
        <begin position="1"/>
        <end position="272"/>
    </location>
</feature>
<dbReference type="STRING" id="289078.A0A2X0K8Q0"/>
<feature type="compositionally biased region" description="Low complexity" evidence="2">
    <location>
        <begin position="39"/>
        <end position="67"/>
    </location>
</feature>
<comment type="similarity">
    <text evidence="1">Belongs to the NKAP family.</text>
</comment>
<feature type="compositionally biased region" description="Basic and acidic residues" evidence="2">
    <location>
        <begin position="85"/>
        <end position="98"/>
    </location>
</feature>
<dbReference type="PANTHER" id="PTHR13087">
    <property type="entry name" value="NF-KAPPA B ACTIVATING PROTEIN"/>
    <property type="match status" value="1"/>
</dbReference>
<reference evidence="5" key="1">
    <citation type="submission" date="2016-10" db="EMBL/GenBank/DDBJ databases">
        <authorList>
            <person name="Jeantristanb JTB J.-T."/>
            <person name="Ricardo R."/>
        </authorList>
    </citation>
    <scope>NUCLEOTIDE SEQUENCE [LARGE SCALE GENOMIC DNA]</scope>
</reference>
<feature type="compositionally biased region" description="Basic and acidic residues" evidence="2">
    <location>
        <begin position="12"/>
        <end position="24"/>
    </location>
</feature>
<dbReference type="Proteomes" id="UP000249723">
    <property type="component" value="Unassembled WGS sequence"/>
</dbReference>
<feature type="compositionally biased region" description="Basic residues" evidence="2">
    <location>
        <begin position="25"/>
        <end position="38"/>
    </location>
</feature>
<sequence length="374" mass="42539">MQQGGDYPSTRDPGRGHDSSSHRPPDRRRSRSRSRSPQRRGSPQYEAYQQRQQQQQQQHQQQHQQQQDGPRYDDRRYGAPPHQARRADERRATPERELGYGQPQSNGYDHNGGRNSNAQWDNAHDRAQRSSAPQQGGGDWFESRRHQRDESDLTIWPESPKAPQRQVPPPINGKLKTASLLTLTLCKREGSRLSEIDERREHLDDRPRPSTSRSEAVAKGTHHPEAKDDDDDEDAWVEKPAEVDLDDDPEEVGPLPLMMPGQKGARNAYGGALRPGEGTAMAQFVQDGARIPRRGEIGLESEQIEKFEQAGYVMSGSRHRRMNAVRVRKENQVISAEEKRGILQLQAQEKAKRENQIVSSFRELVDTKLAGQRG</sequence>
<feature type="compositionally biased region" description="Basic and acidic residues" evidence="2">
    <location>
        <begin position="141"/>
        <end position="151"/>
    </location>
</feature>
<feature type="compositionally biased region" description="Low complexity" evidence="2">
    <location>
        <begin position="174"/>
        <end position="185"/>
    </location>
</feature>
<evidence type="ECO:0000313" key="5">
    <source>
        <dbReference type="Proteomes" id="UP000249723"/>
    </source>
</evidence>
<evidence type="ECO:0000259" key="3">
    <source>
        <dbReference type="Pfam" id="PF06047"/>
    </source>
</evidence>
<dbReference type="Pfam" id="PF06047">
    <property type="entry name" value="Nkap_C"/>
    <property type="match status" value="1"/>
</dbReference>
<proteinExistence type="inferred from homology"/>
<feature type="compositionally biased region" description="Polar residues" evidence="2">
    <location>
        <begin position="102"/>
        <end position="120"/>
    </location>
</feature>
<dbReference type="PANTHER" id="PTHR13087:SF0">
    <property type="entry name" value="NFKB ACTIVATING PROTEIN LIKE"/>
    <property type="match status" value="1"/>
</dbReference>
<dbReference type="AlphaFoldDB" id="A0A2X0K8Q0"/>
<keyword evidence="5" id="KW-1185">Reference proteome</keyword>
<dbReference type="EMBL" id="FMWP01000013">
    <property type="protein sequence ID" value="SCZ89472.1"/>
    <property type="molecule type" value="Genomic_DNA"/>
</dbReference>
<feature type="domain" description="NF-kappa-B-activating protein C-terminal" evidence="3">
    <location>
        <begin position="267"/>
        <end position="366"/>
    </location>
</feature>
<organism evidence="4 5">
    <name type="scientific">Microbotryum saponariae</name>
    <dbReference type="NCBI Taxonomy" id="289078"/>
    <lineage>
        <taxon>Eukaryota</taxon>
        <taxon>Fungi</taxon>
        <taxon>Dikarya</taxon>
        <taxon>Basidiomycota</taxon>
        <taxon>Pucciniomycotina</taxon>
        <taxon>Microbotryomycetes</taxon>
        <taxon>Microbotryales</taxon>
        <taxon>Microbotryaceae</taxon>
        <taxon>Microbotryum</taxon>
    </lineage>
</organism>
<dbReference type="GO" id="GO:0010468">
    <property type="term" value="P:regulation of gene expression"/>
    <property type="evidence" value="ECO:0007669"/>
    <property type="project" value="TreeGrafter"/>
</dbReference>
<dbReference type="GO" id="GO:0005634">
    <property type="term" value="C:nucleus"/>
    <property type="evidence" value="ECO:0007669"/>
    <property type="project" value="TreeGrafter"/>
</dbReference>
<dbReference type="InterPro" id="IPR009269">
    <property type="entry name" value="NKAP_C"/>
</dbReference>
<evidence type="ECO:0000313" key="4">
    <source>
        <dbReference type="EMBL" id="SCZ89472.1"/>
    </source>
</evidence>
<dbReference type="OrthoDB" id="273141at2759"/>
<feature type="compositionally biased region" description="Basic and acidic residues" evidence="2">
    <location>
        <begin position="186"/>
        <end position="208"/>
    </location>
</feature>
<dbReference type="InterPro" id="IPR040466">
    <property type="entry name" value="NKAP"/>
</dbReference>
<evidence type="ECO:0000256" key="2">
    <source>
        <dbReference type="SAM" id="MobiDB-lite"/>
    </source>
</evidence>